<evidence type="ECO:0000313" key="5">
    <source>
        <dbReference type="Proteomes" id="UP000006659"/>
    </source>
</evidence>
<dbReference type="HOGENOM" id="CLU_018822_6_2_11"/>
<feature type="domain" description="CoA carboxyltransferase N-terminal" evidence="2">
    <location>
        <begin position="27"/>
        <end position="288"/>
    </location>
</feature>
<dbReference type="STRING" id="858619.CVAR_2204"/>
<dbReference type="PROSITE" id="PS50980">
    <property type="entry name" value="COA_CT_NTER"/>
    <property type="match status" value="1"/>
</dbReference>
<comment type="similarity">
    <text evidence="1">Belongs to the AccD/PCCB family.</text>
</comment>
<dbReference type="GO" id="GO:0009317">
    <property type="term" value="C:acetyl-CoA carboxylase complex"/>
    <property type="evidence" value="ECO:0007669"/>
    <property type="project" value="TreeGrafter"/>
</dbReference>
<dbReference type="Gene3D" id="3.90.226.10">
    <property type="entry name" value="2-enoyl-CoA Hydratase, Chain A, domain 1"/>
    <property type="match status" value="2"/>
</dbReference>
<gene>
    <name evidence="4" type="primary">accD1</name>
    <name evidence="4" type="ordered locus">CVAR_2204</name>
</gene>
<feature type="domain" description="CoA carboxyltransferase C-terminal" evidence="3">
    <location>
        <begin position="291"/>
        <end position="540"/>
    </location>
</feature>
<dbReference type="GO" id="GO:0004658">
    <property type="term" value="F:propionyl-CoA carboxylase activity"/>
    <property type="evidence" value="ECO:0007669"/>
    <property type="project" value="UniProtKB-EC"/>
</dbReference>
<dbReference type="eggNOG" id="COG4799">
    <property type="taxonomic scope" value="Bacteria"/>
</dbReference>
<dbReference type="PANTHER" id="PTHR43842">
    <property type="entry name" value="PROPIONYL-COA CARBOXYLASE BETA CHAIN"/>
    <property type="match status" value="1"/>
</dbReference>
<dbReference type="InterPro" id="IPR051047">
    <property type="entry name" value="AccD/PCCB"/>
</dbReference>
<dbReference type="InterPro" id="IPR011763">
    <property type="entry name" value="COA_CT_C"/>
</dbReference>
<accession>G0HFR2</accession>
<keyword evidence="4" id="KW-0436">Ligase</keyword>
<dbReference type="InterPro" id="IPR029045">
    <property type="entry name" value="ClpP/crotonase-like_dom_sf"/>
</dbReference>
<dbReference type="SUPFAM" id="SSF52096">
    <property type="entry name" value="ClpP/crotonase"/>
    <property type="match status" value="2"/>
</dbReference>
<evidence type="ECO:0000259" key="2">
    <source>
        <dbReference type="PROSITE" id="PS50980"/>
    </source>
</evidence>
<dbReference type="Proteomes" id="UP000006659">
    <property type="component" value="Chromosome"/>
</dbReference>
<dbReference type="EMBL" id="CP002917">
    <property type="protein sequence ID" value="AEK37553.1"/>
    <property type="molecule type" value="Genomic_DNA"/>
</dbReference>
<protein>
    <submittedName>
        <fullName evidence="4">Acyl-CoA carboxylase complex subunit</fullName>
        <ecNumber evidence="4">6.4.1.3</ecNumber>
    </submittedName>
</protein>
<name>G0HFR2_CORVD</name>
<dbReference type="Pfam" id="PF01039">
    <property type="entry name" value="Carboxyl_trans"/>
    <property type="match status" value="1"/>
</dbReference>
<dbReference type="PANTHER" id="PTHR43842:SF2">
    <property type="entry name" value="PROPIONYL-COA CARBOXYLASE BETA CHAIN, MITOCHONDRIAL"/>
    <property type="match status" value="1"/>
</dbReference>
<dbReference type="InterPro" id="IPR034733">
    <property type="entry name" value="AcCoA_carboxyl_beta"/>
</dbReference>
<dbReference type="PROSITE" id="PS50989">
    <property type="entry name" value="COA_CT_CTER"/>
    <property type="match status" value="1"/>
</dbReference>
<evidence type="ECO:0000256" key="1">
    <source>
        <dbReference type="ARBA" id="ARBA00006102"/>
    </source>
</evidence>
<reference evidence="4 5" key="1">
    <citation type="journal article" date="2011" name="BMC Genomics">
        <title>Complete genome sequence of Corynebacterium variabile DSM 44702 isolated from the surface of smear-ripened cheeses and insights into cheese ripening and flavor generation.</title>
        <authorList>
            <person name="Schroeder J."/>
            <person name="Maus I."/>
            <person name="Trost E."/>
            <person name="Tauch A."/>
        </authorList>
    </citation>
    <scope>NUCLEOTIDE SEQUENCE [LARGE SCALE GENOMIC DNA]</scope>
    <source>
        <strain evidence="5">DSM 44702 / JCM 12073 / NCIMB 30131</strain>
    </source>
</reference>
<evidence type="ECO:0000259" key="3">
    <source>
        <dbReference type="PROSITE" id="PS50989"/>
    </source>
</evidence>
<proteinExistence type="inferred from homology"/>
<dbReference type="KEGG" id="cva:CVAR_2204"/>
<dbReference type="EC" id="6.4.1.3" evidence="4"/>
<dbReference type="AlphaFoldDB" id="G0HFR2"/>
<dbReference type="InterPro" id="IPR011762">
    <property type="entry name" value="COA_CT_N"/>
</dbReference>
<organism evidence="4 5">
    <name type="scientific">Corynebacterium variabile (strain DSM 44702 / CIP 107183 / JCM 12073 / NCIMB 30131)</name>
    <name type="common">Corynebacterium mooreparkense</name>
    <dbReference type="NCBI Taxonomy" id="858619"/>
    <lineage>
        <taxon>Bacteria</taxon>
        <taxon>Bacillati</taxon>
        <taxon>Actinomycetota</taxon>
        <taxon>Actinomycetes</taxon>
        <taxon>Mycobacteriales</taxon>
        <taxon>Corynebacteriaceae</taxon>
        <taxon>Corynebacterium</taxon>
    </lineage>
</organism>
<evidence type="ECO:0000313" key="4">
    <source>
        <dbReference type="EMBL" id="AEK37553.1"/>
    </source>
</evidence>
<sequence>MVREYRSCLPRITLRLSSMNDPTSATPGADLSTTVGRLQDLRNRLAETLAPAGENAVAAVHDADRLTARERVDALLDEGSFVEIDALARHRATSFNLDRSRPVTDGVVTGYGTVDGRQVCVFSQDATVFGGTVGETHGEKLIKVMGLAERAGVPLVGIHDSTGARIKEGVVSLGTAAKLYRLRSRLSGVVPQISVIAGPTAGTEAHQPVLADIVVAVEGAHLYLTDPELTRSVLGEKVSADELGGVEVLASNGTSHLTAATDDAALSLVKDVLAQLPSNNRALTPPTEPVAPDTDALDALIPDSPAAGYDMLDALAGVVDPDSLLELSADHAGNVLTAFARIEGRGVGVVASQPLVLAGALDAAAAAKAARFVRMCDAFNIPLVFAVDSPGFMPGAEEERSGLLRRSAPLFSAVADASVGVLTVVVRKAFGSSYIAMGAKNMGADLVLAWPSAQISHADAANTVTAVHADTLGKAARKRKDVDALRVQLTEEIEDSLITPYAAASRGYVDAVIAPSETRARLADGLALLERKVVPAPVRKHDNLPL</sequence>